<evidence type="ECO:0000256" key="3">
    <source>
        <dbReference type="ARBA" id="ARBA00022692"/>
    </source>
</evidence>
<dbReference type="GeneID" id="60062912"/>
<dbReference type="InterPro" id="IPR025857">
    <property type="entry name" value="MacB_PCD"/>
</dbReference>
<feature type="transmembrane region" description="Helical" evidence="6">
    <location>
        <begin position="414"/>
        <end position="435"/>
    </location>
</feature>
<dbReference type="GO" id="GO:0022857">
    <property type="term" value="F:transmembrane transporter activity"/>
    <property type="evidence" value="ECO:0007669"/>
    <property type="project" value="TreeGrafter"/>
</dbReference>
<dbReference type="PANTHER" id="PTHR30572">
    <property type="entry name" value="MEMBRANE COMPONENT OF TRANSPORTER-RELATED"/>
    <property type="match status" value="1"/>
</dbReference>
<dbReference type="eggNOG" id="COG0577">
    <property type="taxonomic scope" value="Bacteria"/>
</dbReference>
<name>U6RNR2_9BACT</name>
<protein>
    <recommendedName>
        <fullName evidence="11">ABC3 transporter permease protein domain-containing protein</fullName>
    </recommendedName>
</protein>
<dbReference type="Proteomes" id="UP000017831">
    <property type="component" value="Unassembled WGS sequence"/>
</dbReference>
<dbReference type="OrthoDB" id="905059at2"/>
<feature type="transmembrane region" description="Helical" evidence="6">
    <location>
        <begin position="327"/>
        <end position="350"/>
    </location>
</feature>
<dbReference type="InterPro" id="IPR050250">
    <property type="entry name" value="Macrolide_Exporter_MacB"/>
</dbReference>
<feature type="transmembrane region" description="Helical" evidence="6">
    <location>
        <begin position="646"/>
        <end position="666"/>
    </location>
</feature>
<dbReference type="GO" id="GO:0005886">
    <property type="term" value="C:plasma membrane"/>
    <property type="evidence" value="ECO:0007669"/>
    <property type="project" value="UniProtKB-SubCell"/>
</dbReference>
<feature type="domain" description="ABC3 transporter permease C-terminal" evidence="7">
    <location>
        <begin position="650"/>
        <end position="762"/>
    </location>
</feature>
<dbReference type="RefSeq" id="WP_005938063.1">
    <property type="nucleotide sequence ID" value="NZ_KB890327.1"/>
</dbReference>
<keyword evidence="10" id="KW-1185">Reference proteome</keyword>
<proteinExistence type="predicted"/>
<dbReference type="STRING" id="1121098.HMPREF1534_01059"/>
<keyword evidence="3 6" id="KW-0812">Transmembrane</keyword>
<feature type="transmembrane region" description="Helical" evidence="6">
    <location>
        <begin position="275"/>
        <end position="298"/>
    </location>
</feature>
<feature type="domain" description="ABC3 transporter permease C-terminal" evidence="7">
    <location>
        <begin position="282"/>
        <end position="396"/>
    </location>
</feature>
<keyword evidence="2" id="KW-1003">Cell membrane</keyword>
<feature type="domain" description="MacB-like periplasmic core" evidence="8">
    <location>
        <begin position="434"/>
        <end position="605"/>
    </location>
</feature>
<dbReference type="Pfam" id="PF12704">
    <property type="entry name" value="MacB_PCD"/>
    <property type="match status" value="2"/>
</dbReference>
<dbReference type="EMBL" id="AQHY01000010">
    <property type="protein sequence ID" value="EOA56868.1"/>
    <property type="molecule type" value="Genomic_DNA"/>
</dbReference>
<evidence type="ECO:0000256" key="2">
    <source>
        <dbReference type="ARBA" id="ARBA00022475"/>
    </source>
</evidence>
<dbReference type="InterPro" id="IPR003838">
    <property type="entry name" value="ABC3_permease_C"/>
</dbReference>
<comment type="caution">
    <text evidence="9">The sequence shown here is derived from an EMBL/GenBank/DDBJ whole genome shotgun (WGS) entry which is preliminary data.</text>
</comment>
<keyword evidence="5 6" id="KW-0472">Membrane</keyword>
<feature type="domain" description="MacB-like periplasmic core" evidence="8">
    <location>
        <begin position="25"/>
        <end position="238"/>
    </location>
</feature>
<keyword evidence="4 6" id="KW-1133">Transmembrane helix</keyword>
<dbReference type="HOGENOM" id="CLU_008713_0_1_10"/>
<feature type="transmembrane region" description="Helical" evidence="6">
    <location>
        <begin position="732"/>
        <end position="752"/>
    </location>
</feature>
<evidence type="ECO:0000313" key="9">
    <source>
        <dbReference type="EMBL" id="EOA56868.1"/>
    </source>
</evidence>
<organism evidence="9 10">
    <name type="scientific">Phocaeicola massiliensis B84634 = Timone 84634 = DSM 17679 = JCM 13223</name>
    <dbReference type="NCBI Taxonomy" id="1121098"/>
    <lineage>
        <taxon>Bacteria</taxon>
        <taxon>Pseudomonadati</taxon>
        <taxon>Bacteroidota</taxon>
        <taxon>Bacteroidia</taxon>
        <taxon>Bacteroidales</taxon>
        <taxon>Bacteroidaceae</taxon>
        <taxon>Phocaeicola</taxon>
    </lineage>
</organism>
<reference evidence="9 10" key="1">
    <citation type="submission" date="2013-04" db="EMBL/GenBank/DDBJ databases">
        <title>The Genome Sequence of Bacteroides massiliensis DSM 17679.</title>
        <authorList>
            <consortium name="The Broad Institute Genomics Platform"/>
            <person name="Earl A."/>
            <person name="Ward D."/>
            <person name="Feldgarden M."/>
            <person name="Gevers D."/>
            <person name="Martens E."/>
            <person name="Fenner L."/>
            <person name="Roux V."/>
            <person name="Mallet M.N."/>
            <person name="Raoult D."/>
            <person name="Walker B."/>
            <person name="Young S."/>
            <person name="Zeng Q."/>
            <person name="Gargeya S."/>
            <person name="Fitzgerald M."/>
            <person name="Haas B."/>
            <person name="Abouelleil A."/>
            <person name="Allen A.W."/>
            <person name="Alvarado L."/>
            <person name="Arachchi H.M."/>
            <person name="Berlin A.M."/>
            <person name="Chapman S.B."/>
            <person name="Gainer-Dewar J."/>
            <person name="Goldberg J."/>
            <person name="Griggs A."/>
            <person name="Gujja S."/>
            <person name="Hansen M."/>
            <person name="Howarth C."/>
            <person name="Imamovic A."/>
            <person name="Ireland A."/>
            <person name="Larimer J."/>
            <person name="McCowan C."/>
            <person name="Murphy C."/>
            <person name="Pearson M."/>
            <person name="Poon T.W."/>
            <person name="Priest M."/>
            <person name="Roberts A."/>
            <person name="Saif S."/>
            <person name="Shea T."/>
            <person name="Sisk P."/>
            <person name="Sykes S."/>
            <person name="Wortman J."/>
            <person name="Nusbaum C."/>
            <person name="Birren B."/>
        </authorList>
    </citation>
    <scope>NUCLEOTIDE SEQUENCE [LARGE SCALE GENOMIC DNA]</scope>
    <source>
        <strain evidence="10">B84634 / Timone 84634 / DSM 17679 / JCM 13223</strain>
    </source>
</reference>
<dbReference type="PANTHER" id="PTHR30572:SF18">
    <property type="entry name" value="ABC-TYPE MACROLIDE FAMILY EXPORT SYSTEM PERMEASE COMPONENT 2"/>
    <property type="match status" value="1"/>
</dbReference>
<evidence type="ECO:0000259" key="8">
    <source>
        <dbReference type="Pfam" id="PF12704"/>
    </source>
</evidence>
<evidence type="ECO:0000256" key="4">
    <source>
        <dbReference type="ARBA" id="ARBA00022989"/>
    </source>
</evidence>
<sequence>MKELYYVIQTLIHGRGANLIKVISLTLGLTVSILIFAREAFEFNYDTCYEDSECLAAVQIEWNHNGEKDTGFMTMGPMAGAIAESFPKEVESATTTHFWWGGTSLYKDDVRFSPGVLIADSCFFKTMRTKILQGQASEMNNPDILFISRSLAQEMFAGTDPVGKVVNLNKSMPMTIKGVYEDYPENSTFYDLRVIISMATTRKYGWDYWGWNGGDSYFAYIRLRHPSDMETINNRIDQMLEKYIPQEDKDKNYTWSLRLIPFSDLRLARNYDGMGIIWVLLILAGILLFTVTLNYVLISISSLSRRAKIIGVHKCNGASDWGIMKMFLWETGILIFLSVLLMAFLMLNFQEPLERMADASLEAMFTYENLWAPVCAVLFIFIVGGVLPGLQFSRIPVTQVFRRYTEGKKSWKRPLLFIQFTGTAFIFALLALVLVQSNHMTNIDRGFSTERMAFTYYYFSNPENARSTFQNLPYVEAVASSSLPLYEGMSGCLVTTESGKQYSMRGNTIDKDYLPFVGIKLKEGRNLKQQDEVVVNRKFLEVMHWKENPIGRQVRNNDEILGTIVGVTEDFRSSNPIFVPEEPVVFQYRSDFSGCIQVKLKEPFDENLKKLNEDVKNIWPDGDLNFVSETRATELQISTVVDFRSVALMATITILFVTLMGLIGYINDEMQRRSKEIAIRKVNGAEASSILLLLSKDIFWTSMPAVCIGTLGAWYLGALWTDQFSETAEFPIYYYILIAFVSLLFIIGCVVIKTWRIANDNPVNSIKSE</sequence>
<evidence type="ECO:0008006" key="11">
    <source>
        <dbReference type="Google" id="ProtNLM"/>
    </source>
</evidence>
<evidence type="ECO:0000256" key="1">
    <source>
        <dbReference type="ARBA" id="ARBA00004651"/>
    </source>
</evidence>
<dbReference type="PATRIC" id="fig|1121098.3.peg.1077"/>
<evidence type="ECO:0000256" key="6">
    <source>
        <dbReference type="SAM" id="Phobius"/>
    </source>
</evidence>
<evidence type="ECO:0000259" key="7">
    <source>
        <dbReference type="Pfam" id="PF02687"/>
    </source>
</evidence>
<evidence type="ECO:0000313" key="10">
    <source>
        <dbReference type="Proteomes" id="UP000017831"/>
    </source>
</evidence>
<gene>
    <name evidence="9" type="ORF">HMPREF1534_01059</name>
</gene>
<dbReference type="AlphaFoldDB" id="U6RNR2"/>
<dbReference type="Pfam" id="PF02687">
    <property type="entry name" value="FtsX"/>
    <property type="match status" value="2"/>
</dbReference>
<feature type="transmembrane region" description="Helical" evidence="6">
    <location>
        <begin position="370"/>
        <end position="393"/>
    </location>
</feature>
<evidence type="ECO:0000256" key="5">
    <source>
        <dbReference type="ARBA" id="ARBA00023136"/>
    </source>
</evidence>
<comment type="subcellular location">
    <subcellularLocation>
        <location evidence="1">Cell membrane</location>
        <topology evidence="1">Multi-pass membrane protein</topology>
    </subcellularLocation>
</comment>
<accession>U6RNR2</accession>
<feature type="transmembrane region" description="Helical" evidence="6">
    <location>
        <begin position="698"/>
        <end position="720"/>
    </location>
</feature>